<name>X0TBU4_9ZZZZ</name>
<reference evidence="1" key="1">
    <citation type="journal article" date="2014" name="Front. Microbiol.">
        <title>High frequency of phylogenetically diverse reductive dehalogenase-homologous genes in deep subseafloor sedimentary metagenomes.</title>
        <authorList>
            <person name="Kawai M."/>
            <person name="Futagami T."/>
            <person name="Toyoda A."/>
            <person name="Takaki Y."/>
            <person name="Nishi S."/>
            <person name="Hori S."/>
            <person name="Arai W."/>
            <person name="Tsubouchi T."/>
            <person name="Morono Y."/>
            <person name="Uchiyama I."/>
            <person name="Ito T."/>
            <person name="Fujiyama A."/>
            <person name="Inagaki F."/>
            <person name="Takami H."/>
        </authorList>
    </citation>
    <scope>NUCLEOTIDE SEQUENCE</scope>
    <source>
        <strain evidence="1">Expedition CK06-06</strain>
    </source>
</reference>
<accession>X0TBU4</accession>
<proteinExistence type="predicted"/>
<dbReference type="AlphaFoldDB" id="X0TBU4"/>
<sequence length="143" mass="15735">PLRVGGRPAHRARVELETPGGPVQSELTWFAHEGAIYRLASAERSHAVTKHQAVLRNVARSFRPLTDRERTEIFEDRLRVVAAREGETLADLSARTGNVWNLAKTAAANRVEAGARLEAGRLVKVAVRAPYRGRDLGAKPIAR</sequence>
<dbReference type="EMBL" id="BARS01015459">
    <property type="protein sequence ID" value="GAF90699.1"/>
    <property type="molecule type" value="Genomic_DNA"/>
</dbReference>
<comment type="caution">
    <text evidence="1">The sequence shown here is derived from an EMBL/GenBank/DDBJ whole genome shotgun (WGS) entry which is preliminary data.</text>
</comment>
<gene>
    <name evidence="1" type="ORF">S01H1_25577</name>
</gene>
<organism evidence="1">
    <name type="scientific">marine sediment metagenome</name>
    <dbReference type="NCBI Taxonomy" id="412755"/>
    <lineage>
        <taxon>unclassified sequences</taxon>
        <taxon>metagenomes</taxon>
        <taxon>ecological metagenomes</taxon>
    </lineage>
</organism>
<protein>
    <submittedName>
        <fullName evidence="1">Uncharacterized protein</fullName>
    </submittedName>
</protein>
<evidence type="ECO:0000313" key="1">
    <source>
        <dbReference type="EMBL" id="GAF90699.1"/>
    </source>
</evidence>
<feature type="non-terminal residue" evidence="1">
    <location>
        <position position="1"/>
    </location>
</feature>